<evidence type="ECO:0000313" key="2">
    <source>
        <dbReference type="Proteomes" id="UP000298030"/>
    </source>
</evidence>
<dbReference type="CDD" id="cd08168">
    <property type="entry name" value="Cytochrom_C3"/>
    <property type="match status" value="1"/>
</dbReference>
<comment type="caution">
    <text evidence="1">The sequence shown here is derived from an EMBL/GenBank/DDBJ whole genome shotgun (WGS) entry which is preliminary data.</text>
</comment>
<dbReference type="OrthoDB" id="3245731at2759"/>
<proteinExistence type="predicted"/>
<keyword evidence="2" id="KW-1185">Reference proteome</keyword>
<evidence type="ECO:0000313" key="1">
    <source>
        <dbReference type="EMBL" id="TEB33573.1"/>
    </source>
</evidence>
<dbReference type="AlphaFoldDB" id="A0A4Y7THC3"/>
<dbReference type="EMBL" id="QPFP01000012">
    <property type="protein sequence ID" value="TEB33573.1"/>
    <property type="molecule type" value="Genomic_DNA"/>
</dbReference>
<dbReference type="Proteomes" id="UP000298030">
    <property type="component" value="Unassembled WGS sequence"/>
</dbReference>
<sequence length="192" mass="20797">MASSDPSNSDPAQVLNYILNSIPPATFVARLRAALDPAMGYDSEDIQSLLDGLANVGFERAVKQAARVVEQGSKAAEDGMDEQHCVRCHKEYRETENGYEACKIQHTHTYTSATLKTATHAHERCLSCHKVPPPSAIVEEKCITARHTTNVKDIKERSALLRTCVEAGCGRKAPTTAAKLLDGSFESAGNRG</sequence>
<protein>
    <submittedName>
        <fullName evidence="1">Uncharacterized protein</fullName>
    </submittedName>
</protein>
<gene>
    <name evidence="1" type="ORF">FA13DRAFT_161582</name>
</gene>
<dbReference type="InterPro" id="IPR036280">
    <property type="entry name" value="Multihaem_cyt_sf"/>
</dbReference>
<dbReference type="SUPFAM" id="SSF48695">
    <property type="entry name" value="Multiheme cytochromes"/>
    <property type="match status" value="1"/>
</dbReference>
<name>A0A4Y7THC3_COPMI</name>
<organism evidence="1 2">
    <name type="scientific">Coprinellus micaceus</name>
    <name type="common">Glistening ink-cap mushroom</name>
    <name type="synonym">Coprinus micaceus</name>
    <dbReference type="NCBI Taxonomy" id="71717"/>
    <lineage>
        <taxon>Eukaryota</taxon>
        <taxon>Fungi</taxon>
        <taxon>Dikarya</taxon>
        <taxon>Basidiomycota</taxon>
        <taxon>Agaricomycotina</taxon>
        <taxon>Agaricomycetes</taxon>
        <taxon>Agaricomycetidae</taxon>
        <taxon>Agaricales</taxon>
        <taxon>Agaricineae</taxon>
        <taxon>Psathyrellaceae</taxon>
        <taxon>Coprinellus</taxon>
    </lineage>
</organism>
<accession>A0A4Y7THC3</accession>
<dbReference type="Gene3D" id="3.90.10.10">
    <property type="entry name" value="Cytochrome C3"/>
    <property type="match status" value="1"/>
</dbReference>
<reference evidence="1 2" key="1">
    <citation type="journal article" date="2019" name="Nat. Ecol. Evol.">
        <title>Megaphylogeny resolves global patterns of mushroom evolution.</title>
        <authorList>
            <person name="Varga T."/>
            <person name="Krizsan K."/>
            <person name="Foldi C."/>
            <person name="Dima B."/>
            <person name="Sanchez-Garcia M."/>
            <person name="Sanchez-Ramirez S."/>
            <person name="Szollosi G.J."/>
            <person name="Szarkandi J.G."/>
            <person name="Papp V."/>
            <person name="Albert L."/>
            <person name="Andreopoulos W."/>
            <person name="Angelini C."/>
            <person name="Antonin V."/>
            <person name="Barry K.W."/>
            <person name="Bougher N.L."/>
            <person name="Buchanan P."/>
            <person name="Buyck B."/>
            <person name="Bense V."/>
            <person name="Catcheside P."/>
            <person name="Chovatia M."/>
            <person name="Cooper J."/>
            <person name="Damon W."/>
            <person name="Desjardin D."/>
            <person name="Finy P."/>
            <person name="Geml J."/>
            <person name="Haridas S."/>
            <person name="Hughes K."/>
            <person name="Justo A."/>
            <person name="Karasinski D."/>
            <person name="Kautmanova I."/>
            <person name="Kiss B."/>
            <person name="Kocsube S."/>
            <person name="Kotiranta H."/>
            <person name="LaButti K.M."/>
            <person name="Lechner B.E."/>
            <person name="Liimatainen K."/>
            <person name="Lipzen A."/>
            <person name="Lukacs Z."/>
            <person name="Mihaltcheva S."/>
            <person name="Morgado L.N."/>
            <person name="Niskanen T."/>
            <person name="Noordeloos M.E."/>
            <person name="Ohm R.A."/>
            <person name="Ortiz-Santana B."/>
            <person name="Ovrebo C."/>
            <person name="Racz N."/>
            <person name="Riley R."/>
            <person name="Savchenko A."/>
            <person name="Shiryaev A."/>
            <person name="Soop K."/>
            <person name="Spirin V."/>
            <person name="Szebenyi C."/>
            <person name="Tomsovsky M."/>
            <person name="Tulloss R.E."/>
            <person name="Uehling J."/>
            <person name="Grigoriev I.V."/>
            <person name="Vagvolgyi C."/>
            <person name="Papp T."/>
            <person name="Martin F.M."/>
            <person name="Miettinen O."/>
            <person name="Hibbett D.S."/>
            <person name="Nagy L.G."/>
        </authorList>
    </citation>
    <scope>NUCLEOTIDE SEQUENCE [LARGE SCALE GENOMIC DNA]</scope>
    <source>
        <strain evidence="1 2">FP101781</strain>
    </source>
</reference>